<gene>
    <name evidence="2" type="ORF">CYL18_04185</name>
</gene>
<accession>A0A2S7N561</accession>
<dbReference type="AlphaFoldDB" id="A0A2S7N561"/>
<dbReference type="EMBL" id="PKOZ01000001">
    <property type="protein sequence ID" value="PQD97080.1"/>
    <property type="molecule type" value="Genomic_DNA"/>
</dbReference>
<comment type="caution">
    <text evidence="2">The sequence shown here is derived from an EMBL/GenBank/DDBJ whole genome shotgun (WGS) entry which is preliminary data.</text>
</comment>
<evidence type="ECO:0000313" key="2">
    <source>
        <dbReference type="EMBL" id="PQD97080.1"/>
    </source>
</evidence>
<evidence type="ECO:0000256" key="1">
    <source>
        <dbReference type="SAM" id="Phobius"/>
    </source>
</evidence>
<keyword evidence="3" id="KW-1185">Reference proteome</keyword>
<name>A0A2S7N561_9BACI</name>
<organism evidence="2 3">
    <name type="scientific">Pradoshia eiseniae</name>
    <dbReference type="NCBI Taxonomy" id="2064768"/>
    <lineage>
        <taxon>Bacteria</taxon>
        <taxon>Bacillati</taxon>
        <taxon>Bacillota</taxon>
        <taxon>Bacilli</taxon>
        <taxon>Bacillales</taxon>
        <taxon>Bacillaceae</taxon>
        <taxon>Pradoshia</taxon>
    </lineage>
</organism>
<keyword evidence="1" id="KW-0472">Membrane</keyword>
<evidence type="ECO:0000313" key="3">
    <source>
        <dbReference type="Proteomes" id="UP000239663"/>
    </source>
</evidence>
<keyword evidence="1" id="KW-0812">Transmembrane</keyword>
<sequence>MSRFILVPIAINNFSSQGWDPLLALAFVHSFALAGAILAIWDGVCSAFITNNDKSNRKEGWSCIT</sequence>
<proteinExistence type="predicted"/>
<feature type="transmembrane region" description="Helical" evidence="1">
    <location>
        <begin position="26"/>
        <end position="49"/>
    </location>
</feature>
<dbReference type="Proteomes" id="UP000239663">
    <property type="component" value="Unassembled WGS sequence"/>
</dbReference>
<keyword evidence="1" id="KW-1133">Transmembrane helix</keyword>
<protein>
    <submittedName>
        <fullName evidence="2">Uncharacterized protein</fullName>
    </submittedName>
</protein>
<reference evidence="2 3" key="1">
    <citation type="submission" date="2017-12" db="EMBL/GenBank/DDBJ databases">
        <title>Taxonomic description and draft genome of Pradoshia cofamensis Gen. nov., sp. nov., a thermotolerant bacillale isolated from anterior gut of earthworm Eisenia fetida.</title>
        <authorList>
            <person name="Saha T."/>
            <person name="Chakraborty R."/>
        </authorList>
    </citation>
    <scope>NUCLEOTIDE SEQUENCE [LARGE SCALE GENOMIC DNA]</scope>
    <source>
        <strain evidence="2 3">EAG3</strain>
    </source>
</reference>